<sequence>LYLWRSEFQSSCIRWAHQWASVLFSEAAPGPMSAHYLKRNIAGAGVPVLIIGIPPVD</sequence>
<evidence type="ECO:0000313" key="1">
    <source>
        <dbReference type="EMBL" id="CAD7003185.1"/>
    </source>
</evidence>
<organism evidence="1 2">
    <name type="scientific">Ceratitis capitata</name>
    <name type="common">Mediterranean fruit fly</name>
    <name type="synonym">Tephritis capitata</name>
    <dbReference type="NCBI Taxonomy" id="7213"/>
    <lineage>
        <taxon>Eukaryota</taxon>
        <taxon>Metazoa</taxon>
        <taxon>Ecdysozoa</taxon>
        <taxon>Arthropoda</taxon>
        <taxon>Hexapoda</taxon>
        <taxon>Insecta</taxon>
        <taxon>Pterygota</taxon>
        <taxon>Neoptera</taxon>
        <taxon>Endopterygota</taxon>
        <taxon>Diptera</taxon>
        <taxon>Brachycera</taxon>
        <taxon>Muscomorpha</taxon>
        <taxon>Tephritoidea</taxon>
        <taxon>Tephritidae</taxon>
        <taxon>Ceratitis</taxon>
        <taxon>Ceratitis</taxon>
    </lineage>
</organism>
<name>A0A811UYR6_CERCA</name>
<gene>
    <name evidence="1" type="ORF">CCAP1982_LOCUS11647</name>
</gene>
<keyword evidence="2" id="KW-1185">Reference proteome</keyword>
<dbReference type="Proteomes" id="UP000606786">
    <property type="component" value="Unassembled WGS sequence"/>
</dbReference>
<proteinExistence type="predicted"/>
<comment type="caution">
    <text evidence="1">The sequence shown here is derived from an EMBL/GenBank/DDBJ whole genome shotgun (WGS) entry which is preliminary data.</text>
</comment>
<evidence type="ECO:0000313" key="2">
    <source>
        <dbReference type="Proteomes" id="UP000606786"/>
    </source>
</evidence>
<protein>
    <submittedName>
        <fullName evidence="1">(Mediterranean fruit fly) hypothetical protein</fullName>
    </submittedName>
</protein>
<accession>A0A811UYR6</accession>
<reference evidence="1" key="1">
    <citation type="submission" date="2020-11" db="EMBL/GenBank/DDBJ databases">
        <authorList>
            <person name="Whitehead M."/>
        </authorList>
    </citation>
    <scope>NUCLEOTIDE SEQUENCE</scope>
    <source>
        <strain evidence="1">EGII</strain>
    </source>
</reference>
<dbReference type="AlphaFoldDB" id="A0A811UYR6"/>
<feature type="non-terminal residue" evidence="1">
    <location>
        <position position="1"/>
    </location>
</feature>
<dbReference type="EMBL" id="CAJHJT010000034">
    <property type="protein sequence ID" value="CAD7003185.1"/>
    <property type="molecule type" value="Genomic_DNA"/>
</dbReference>